<accession>A0ABD1XUR4</accession>
<keyword evidence="6" id="KW-1185">Reference proteome</keyword>
<name>A0ABD1XUR4_9MARC</name>
<evidence type="ECO:0000256" key="3">
    <source>
        <dbReference type="RuleBase" id="RU003616"/>
    </source>
</evidence>
<keyword evidence="1" id="KW-0346">Stress response</keyword>
<evidence type="ECO:0000256" key="2">
    <source>
        <dbReference type="PROSITE-ProRule" id="PRU00285"/>
    </source>
</evidence>
<feature type="domain" description="SHSP" evidence="4">
    <location>
        <begin position="43"/>
        <end position="158"/>
    </location>
</feature>
<sequence length="159" mass="18122">MALIPRDLGWNVFDPFIGNSIFDPFEGFPRTLFERAFPSFDKDVSAVANTRVDWVETPSSHIFKADLPGMNKDEIKVQVADDGILSISGERTKEKVDKQDSYRREERSFGKFYRQFRLPPNSRPHEISAKVENGVLTVTVPKTEESTKKSQVRSVEIQG</sequence>
<comment type="caution">
    <text evidence="5">The sequence shown here is derived from an EMBL/GenBank/DDBJ whole genome shotgun (WGS) entry which is preliminary data.</text>
</comment>
<evidence type="ECO:0000313" key="6">
    <source>
        <dbReference type="Proteomes" id="UP001605036"/>
    </source>
</evidence>
<gene>
    <name evidence="5" type="ORF">R1flu_024390</name>
</gene>
<dbReference type="InterPro" id="IPR008978">
    <property type="entry name" value="HSP20-like_chaperone"/>
</dbReference>
<dbReference type="AlphaFoldDB" id="A0ABD1XUR4"/>
<comment type="similarity">
    <text evidence="2 3">Belongs to the small heat shock protein (HSP20) family.</text>
</comment>
<organism evidence="5 6">
    <name type="scientific">Riccia fluitans</name>
    <dbReference type="NCBI Taxonomy" id="41844"/>
    <lineage>
        <taxon>Eukaryota</taxon>
        <taxon>Viridiplantae</taxon>
        <taxon>Streptophyta</taxon>
        <taxon>Embryophyta</taxon>
        <taxon>Marchantiophyta</taxon>
        <taxon>Marchantiopsida</taxon>
        <taxon>Marchantiidae</taxon>
        <taxon>Marchantiales</taxon>
        <taxon>Ricciaceae</taxon>
        <taxon>Riccia</taxon>
    </lineage>
</organism>
<dbReference type="SUPFAM" id="SSF49764">
    <property type="entry name" value="HSP20-like chaperones"/>
    <property type="match status" value="1"/>
</dbReference>
<dbReference type="Gene3D" id="2.60.40.790">
    <property type="match status" value="1"/>
</dbReference>
<dbReference type="Proteomes" id="UP001605036">
    <property type="component" value="Unassembled WGS sequence"/>
</dbReference>
<dbReference type="PROSITE" id="PS01031">
    <property type="entry name" value="SHSP"/>
    <property type="match status" value="1"/>
</dbReference>
<proteinExistence type="inferred from homology"/>
<evidence type="ECO:0000259" key="4">
    <source>
        <dbReference type="PROSITE" id="PS01031"/>
    </source>
</evidence>
<dbReference type="PANTHER" id="PTHR11527">
    <property type="entry name" value="HEAT-SHOCK PROTEIN 20 FAMILY MEMBER"/>
    <property type="match status" value="1"/>
</dbReference>
<dbReference type="Pfam" id="PF00011">
    <property type="entry name" value="HSP20"/>
    <property type="match status" value="1"/>
</dbReference>
<evidence type="ECO:0000256" key="1">
    <source>
        <dbReference type="ARBA" id="ARBA00023016"/>
    </source>
</evidence>
<evidence type="ECO:0000313" key="5">
    <source>
        <dbReference type="EMBL" id="KAL2612698.1"/>
    </source>
</evidence>
<reference evidence="5 6" key="1">
    <citation type="submission" date="2024-09" db="EMBL/GenBank/DDBJ databases">
        <title>Chromosome-scale assembly of Riccia fluitans.</title>
        <authorList>
            <person name="Paukszto L."/>
            <person name="Sawicki J."/>
            <person name="Karawczyk K."/>
            <person name="Piernik-Szablinska J."/>
            <person name="Szczecinska M."/>
            <person name="Mazdziarz M."/>
        </authorList>
    </citation>
    <scope>NUCLEOTIDE SEQUENCE [LARGE SCALE GENOMIC DNA]</scope>
    <source>
        <strain evidence="5">Rf_01</strain>
        <tissue evidence="5">Aerial parts of the thallus</tissue>
    </source>
</reference>
<dbReference type="InterPro" id="IPR031107">
    <property type="entry name" value="Small_HSP"/>
</dbReference>
<protein>
    <recommendedName>
        <fullName evidence="4">SHSP domain-containing protein</fullName>
    </recommendedName>
</protein>
<dbReference type="EMBL" id="JBHFFA010000007">
    <property type="protein sequence ID" value="KAL2612698.1"/>
    <property type="molecule type" value="Genomic_DNA"/>
</dbReference>
<dbReference type="CDD" id="cd06472">
    <property type="entry name" value="ACD_ScHsp26_like"/>
    <property type="match status" value="1"/>
</dbReference>
<dbReference type="InterPro" id="IPR002068">
    <property type="entry name" value="A-crystallin/Hsp20_dom"/>
</dbReference>